<dbReference type="RefSeq" id="WP_027274334.1">
    <property type="nucleotide sequence ID" value="NZ_BRLH01000004.1"/>
</dbReference>
<dbReference type="Proteomes" id="UP001058124">
    <property type="component" value="Unassembled WGS sequence"/>
</dbReference>
<evidence type="ECO:0000313" key="1">
    <source>
        <dbReference type="EMBL" id="GKX55917.1"/>
    </source>
</evidence>
<protein>
    <submittedName>
        <fullName evidence="1">Uncharacterized protein</fullName>
    </submittedName>
</protein>
<gene>
    <name evidence="1" type="ORF">SOASR030_20290</name>
</gene>
<comment type="caution">
    <text evidence="1">The sequence shown here is derived from an EMBL/GenBank/DDBJ whole genome shotgun (WGS) entry which is preliminary data.</text>
</comment>
<name>A0AAV5N5D9_9GAMM</name>
<evidence type="ECO:0000313" key="2">
    <source>
        <dbReference type="Proteomes" id="UP001058124"/>
    </source>
</evidence>
<keyword evidence="2" id="KW-1185">Reference proteome</keyword>
<accession>A0AAV5N5D9</accession>
<sequence length="106" mass="11205">MLPEANLLSSELADVIRKLDLSHLSAEDVLQLADSSEECCAGLCHGLSFLGNALVSFADKNVLEFSAQSLCQLGHGLSASAMLIPALLQLQKSAELQMSKADCEEG</sequence>
<dbReference type="EMBL" id="BRLH01000004">
    <property type="protein sequence ID" value="GKX55917.1"/>
    <property type="molecule type" value="Genomic_DNA"/>
</dbReference>
<organism evidence="1 2">
    <name type="scientific">Leminorella grimontii</name>
    <dbReference type="NCBI Taxonomy" id="82981"/>
    <lineage>
        <taxon>Bacteria</taxon>
        <taxon>Pseudomonadati</taxon>
        <taxon>Pseudomonadota</taxon>
        <taxon>Gammaproteobacteria</taxon>
        <taxon>Enterobacterales</taxon>
        <taxon>Budviciaceae</taxon>
        <taxon>Leminorella</taxon>
    </lineage>
</organism>
<dbReference type="AlphaFoldDB" id="A0AAV5N5D9"/>
<proteinExistence type="predicted"/>
<reference evidence="1" key="1">
    <citation type="submission" date="2022-06" db="EMBL/GenBank/DDBJ databases">
        <title>Draft genome sequences of Leminorella grimontii str. JCM5902.</title>
        <authorList>
            <person name="Wakabayashi Y."/>
            <person name="Kojima K."/>
        </authorList>
    </citation>
    <scope>NUCLEOTIDE SEQUENCE</scope>
    <source>
        <strain evidence="1">JCM 5902</strain>
    </source>
</reference>